<dbReference type="SUPFAM" id="SSF51182">
    <property type="entry name" value="RmlC-like cupins"/>
    <property type="match status" value="1"/>
</dbReference>
<dbReference type="InterPro" id="IPR014710">
    <property type="entry name" value="RmlC-like_jellyroll"/>
</dbReference>
<gene>
    <name evidence="2" type="ORF">UFOPK3402_02086</name>
</gene>
<name>A0A6J7F2M0_9ZZZZ</name>
<dbReference type="CDD" id="cd02227">
    <property type="entry name" value="cupin_TM1112-like"/>
    <property type="match status" value="1"/>
</dbReference>
<dbReference type="PANTHER" id="PTHR40943:SF1">
    <property type="entry name" value="CYTOPLASMIC PROTEIN"/>
    <property type="match status" value="1"/>
</dbReference>
<dbReference type="InterPro" id="IPR008579">
    <property type="entry name" value="UGlyAH_Cupin_dom"/>
</dbReference>
<sequence>MSEASVSAETARVVDQLDDWGPRLGADSGTPTMSGRVIFEAPGVEVGIWRCTPGGWPIVDRPDTESVLILEGRARITDAGGGAVELSAGSALVLPVGWSGRWDILETLVKHYVIVAG</sequence>
<reference evidence="2" key="1">
    <citation type="submission" date="2020-05" db="EMBL/GenBank/DDBJ databases">
        <authorList>
            <person name="Chiriac C."/>
            <person name="Salcher M."/>
            <person name="Ghai R."/>
            <person name="Kavagutti S V."/>
        </authorList>
    </citation>
    <scope>NUCLEOTIDE SEQUENCE</scope>
</reference>
<feature type="domain" description="(S)-ureidoglycine aminohydrolase cupin" evidence="1">
    <location>
        <begin position="45"/>
        <end position="112"/>
    </location>
</feature>
<dbReference type="AlphaFoldDB" id="A0A6J7F2M0"/>
<protein>
    <submittedName>
        <fullName evidence="2">Unannotated protein</fullName>
    </submittedName>
</protein>
<dbReference type="Pfam" id="PF05899">
    <property type="entry name" value="Cupin_3"/>
    <property type="match status" value="1"/>
</dbReference>
<evidence type="ECO:0000259" key="1">
    <source>
        <dbReference type="Pfam" id="PF05899"/>
    </source>
</evidence>
<evidence type="ECO:0000313" key="2">
    <source>
        <dbReference type="EMBL" id="CAB4887785.1"/>
    </source>
</evidence>
<dbReference type="PANTHER" id="PTHR40943">
    <property type="entry name" value="CYTOPLASMIC PROTEIN-RELATED"/>
    <property type="match status" value="1"/>
</dbReference>
<proteinExistence type="predicted"/>
<accession>A0A6J7F2M0</accession>
<dbReference type="Gene3D" id="2.60.120.10">
    <property type="entry name" value="Jelly Rolls"/>
    <property type="match status" value="1"/>
</dbReference>
<dbReference type="InterPro" id="IPR011051">
    <property type="entry name" value="RmlC_Cupin_sf"/>
</dbReference>
<dbReference type="EMBL" id="CAFBLS010000358">
    <property type="protein sequence ID" value="CAB4887785.1"/>
    <property type="molecule type" value="Genomic_DNA"/>
</dbReference>
<organism evidence="2">
    <name type="scientific">freshwater metagenome</name>
    <dbReference type="NCBI Taxonomy" id="449393"/>
    <lineage>
        <taxon>unclassified sequences</taxon>
        <taxon>metagenomes</taxon>
        <taxon>ecological metagenomes</taxon>
    </lineage>
</organism>